<comment type="catalytic activity">
    <reaction evidence="3">
        <text>a 5'-end (N(2),N(7)-dimethyl 5'-triphosphoguanosine)-ribonucleoside in snoRNA + S-adenosyl-L-methionine = a 5'-end (N(2),N(2),N(7)-trimethyl 5'-triphosphoguanosine)-ribonucleoside in snoRNA + S-adenosyl-L-homocysteine + H(+)</text>
        <dbReference type="Rhea" id="RHEA:78507"/>
        <dbReference type="Rhea" id="RHEA-COMP:19088"/>
        <dbReference type="Rhea" id="RHEA-COMP:19090"/>
        <dbReference type="ChEBI" id="CHEBI:15378"/>
        <dbReference type="ChEBI" id="CHEBI:57856"/>
        <dbReference type="ChEBI" id="CHEBI:59789"/>
        <dbReference type="ChEBI" id="CHEBI:167623"/>
        <dbReference type="ChEBI" id="CHEBI:172880"/>
    </reaction>
    <physiologicalReaction direction="left-to-right" evidence="3">
        <dbReference type="Rhea" id="RHEA:78508"/>
    </physiologicalReaction>
</comment>
<comment type="catalytic activity">
    <reaction evidence="6">
        <text>a 5'-end (N(7)-methyl 5'-triphosphoguanosine)-ribonucleoside in snRNA + S-adenosyl-L-methionine = a 5'-end (N(2),N(7)-dimethyl 5'-triphosphoguanosine)-ribonucleoside in snRNA + S-adenosyl-L-homocysteine + H(+)</text>
        <dbReference type="Rhea" id="RHEA:78471"/>
        <dbReference type="Rhea" id="RHEA-COMP:19085"/>
        <dbReference type="Rhea" id="RHEA-COMP:19087"/>
        <dbReference type="ChEBI" id="CHEBI:15378"/>
        <dbReference type="ChEBI" id="CHEBI:57856"/>
        <dbReference type="ChEBI" id="CHEBI:59789"/>
        <dbReference type="ChEBI" id="CHEBI:156461"/>
        <dbReference type="ChEBI" id="CHEBI:172880"/>
    </reaction>
    <physiologicalReaction direction="left-to-right" evidence="6">
        <dbReference type="Rhea" id="RHEA:78472"/>
    </physiologicalReaction>
</comment>
<dbReference type="PANTHER" id="PTHR14741:SF32">
    <property type="entry name" value="TRIMETHYLGUANOSINE SYNTHASE"/>
    <property type="match status" value="1"/>
</dbReference>
<evidence type="ECO:0000256" key="4">
    <source>
        <dbReference type="ARBA" id="ARBA00048740"/>
    </source>
</evidence>
<reference evidence="9" key="2">
    <citation type="submission" date="2020-04" db="EMBL/GenBank/DDBJ databases">
        <authorList>
            <consortium name="NCBI Genome Project"/>
        </authorList>
    </citation>
    <scope>NUCLEOTIDE SEQUENCE</scope>
    <source>
        <strain evidence="9">CBS 342.82</strain>
    </source>
</reference>
<protein>
    <recommendedName>
        <fullName evidence="1">Trimethylguanosine synthase</fullName>
    </recommendedName>
    <alternativeName>
        <fullName evidence="7">Cap-specific guanine-N(2) methyltransferase</fullName>
    </alternativeName>
</protein>
<evidence type="ECO:0000256" key="5">
    <source>
        <dbReference type="ARBA" id="ARBA00048763"/>
    </source>
</evidence>
<dbReference type="RefSeq" id="XP_033462150.1">
    <property type="nucleotide sequence ID" value="XM_033602937.1"/>
</dbReference>
<evidence type="ECO:0000256" key="6">
    <source>
        <dbReference type="ARBA" id="ARBA00049075"/>
    </source>
</evidence>
<evidence type="ECO:0000256" key="2">
    <source>
        <dbReference type="ARBA" id="ARBA00025783"/>
    </source>
</evidence>
<dbReference type="OrthoDB" id="194443at2759"/>
<keyword evidence="9" id="KW-0489">Methyltransferase</keyword>
<keyword evidence="8" id="KW-1185">Reference proteome</keyword>
<dbReference type="GO" id="GO:0005634">
    <property type="term" value="C:nucleus"/>
    <property type="evidence" value="ECO:0007669"/>
    <property type="project" value="TreeGrafter"/>
</dbReference>
<evidence type="ECO:0000256" key="7">
    <source>
        <dbReference type="ARBA" id="ARBA00049790"/>
    </source>
</evidence>
<evidence type="ECO:0000256" key="1">
    <source>
        <dbReference type="ARBA" id="ARBA00018517"/>
    </source>
</evidence>
<dbReference type="Pfam" id="PF09445">
    <property type="entry name" value="Methyltransf_15"/>
    <property type="match status" value="1"/>
</dbReference>
<dbReference type="FunFam" id="3.40.50.150:FF:000270">
    <property type="entry name" value="RNA methylase family protein"/>
    <property type="match status" value="1"/>
</dbReference>
<comment type="catalytic activity">
    <reaction evidence="5">
        <text>a 5'-end (N(2),N(7)-dimethyl 5'-triphosphoguanosine)-ribonucleoside in snRNA + S-adenosyl-L-methionine = a 5'-end (N(2),N(2),N(7)-trimethyl 5'-triphosphoguanosine)-ribonucleoside in snRNA + S-adenosyl-L-homocysteine + H(+)</text>
        <dbReference type="Rhea" id="RHEA:78479"/>
        <dbReference type="Rhea" id="RHEA-COMP:19087"/>
        <dbReference type="Rhea" id="RHEA-COMP:19089"/>
        <dbReference type="ChEBI" id="CHEBI:15378"/>
        <dbReference type="ChEBI" id="CHEBI:57856"/>
        <dbReference type="ChEBI" id="CHEBI:59789"/>
        <dbReference type="ChEBI" id="CHEBI:167623"/>
        <dbReference type="ChEBI" id="CHEBI:172880"/>
    </reaction>
    <physiologicalReaction direction="left-to-right" evidence="5">
        <dbReference type="Rhea" id="RHEA:78480"/>
    </physiologicalReaction>
</comment>
<sequence length="241" mass="27402">MAEQAETLPEGVHHYQDTDDVPFELSKYFHQRYDIFSRYDEGVWMTYDAWFGVTPEPIALKIAAQLAEVSPSNKRTLIDAFAGAGGNTIAFALSGRWDEIFAIEKDPATLACAKHNAKIYGVEDKIWWIQGDIFTVLKKRLNSVAQNAVIFGSPPWGGPSYTTSNVFDLSLMQPYTLTQLHDAFMRKPTEVVLFLPRNSDLEQIAKYGEDNEHRKLKVVHYCMYGASKALCVFFGRFIWND</sequence>
<evidence type="ECO:0000313" key="8">
    <source>
        <dbReference type="Proteomes" id="UP000504637"/>
    </source>
</evidence>
<reference evidence="9" key="3">
    <citation type="submission" date="2025-08" db="UniProtKB">
        <authorList>
            <consortium name="RefSeq"/>
        </authorList>
    </citation>
    <scope>IDENTIFICATION</scope>
    <source>
        <strain evidence="9">CBS 342.82</strain>
    </source>
</reference>
<dbReference type="AlphaFoldDB" id="A0A6J3MBY4"/>
<dbReference type="CDD" id="cd02440">
    <property type="entry name" value="AdoMet_MTases"/>
    <property type="match status" value="1"/>
</dbReference>
<dbReference type="PANTHER" id="PTHR14741">
    <property type="entry name" value="S-ADENOSYLMETHIONINE-DEPENDENT METHYLTRANSFERASE RELATED"/>
    <property type="match status" value="1"/>
</dbReference>
<proteinExistence type="inferred from homology"/>
<dbReference type="Proteomes" id="UP000504637">
    <property type="component" value="Unplaced"/>
</dbReference>
<organism evidence="9">
    <name type="scientific">Dissoconium aciculare CBS 342.82</name>
    <dbReference type="NCBI Taxonomy" id="1314786"/>
    <lineage>
        <taxon>Eukaryota</taxon>
        <taxon>Fungi</taxon>
        <taxon>Dikarya</taxon>
        <taxon>Ascomycota</taxon>
        <taxon>Pezizomycotina</taxon>
        <taxon>Dothideomycetes</taxon>
        <taxon>Dothideomycetidae</taxon>
        <taxon>Mycosphaerellales</taxon>
        <taxon>Dissoconiaceae</taxon>
        <taxon>Dissoconium</taxon>
    </lineage>
</organism>
<dbReference type="InterPro" id="IPR029063">
    <property type="entry name" value="SAM-dependent_MTases_sf"/>
</dbReference>
<dbReference type="GO" id="GO:0071164">
    <property type="term" value="F:RNA cap trimethylguanosine synthase activity"/>
    <property type="evidence" value="ECO:0007669"/>
    <property type="project" value="TreeGrafter"/>
</dbReference>
<keyword evidence="9" id="KW-0808">Transferase</keyword>
<comment type="catalytic activity">
    <reaction evidence="4">
        <text>a 5'-end (N(7)-methyl 5'-triphosphoguanosine)-ribonucleoside in snoRNA + S-adenosyl-L-methionine = a 5'-end (N(2),N(7)-dimethyl 5'-triphosphoguanosine)-ribonucleoside in snoRNA + S-adenosyl-L-homocysteine + H(+)</text>
        <dbReference type="Rhea" id="RHEA:78475"/>
        <dbReference type="Rhea" id="RHEA-COMP:19086"/>
        <dbReference type="Rhea" id="RHEA-COMP:19088"/>
        <dbReference type="ChEBI" id="CHEBI:15378"/>
        <dbReference type="ChEBI" id="CHEBI:57856"/>
        <dbReference type="ChEBI" id="CHEBI:59789"/>
        <dbReference type="ChEBI" id="CHEBI:156461"/>
        <dbReference type="ChEBI" id="CHEBI:172880"/>
    </reaction>
    <physiologicalReaction direction="left-to-right" evidence="4">
        <dbReference type="Rhea" id="RHEA:78476"/>
    </physiologicalReaction>
</comment>
<gene>
    <name evidence="9" type="ORF">K489DRAFT_368311</name>
</gene>
<dbReference type="Gene3D" id="3.40.50.150">
    <property type="entry name" value="Vaccinia Virus protein VP39"/>
    <property type="match status" value="1"/>
</dbReference>
<evidence type="ECO:0000256" key="3">
    <source>
        <dbReference type="ARBA" id="ARBA00047418"/>
    </source>
</evidence>
<dbReference type="InterPro" id="IPR019012">
    <property type="entry name" value="RNA_cap_Gua-N2-MeTrfase"/>
</dbReference>
<dbReference type="SUPFAM" id="SSF53335">
    <property type="entry name" value="S-adenosyl-L-methionine-dependent methyltransferases"/>
    <property type="match status" value="1"/>
</dbReference>
<reference evidence="9" key="1">
    <citation type="submission" date="2020-01" db="EMBL/GenBank/DDBJ databases">
        <authorList>
            <consortium name="DOE Joint Genome Institute"/>
            <person name="Haridas S."/>
            <person name="Albert R."/>
            <person name="Binder M."/>
            <person name="Bloem J."/>
            <person name="Labutti K."/>
            <person name="Salamov A."/>
            <person name="Andreopoulos B."/>
            <person name="Baker S.E."/>
            <person name="Barry K."/>
            <person name="Bills G."/>
            <person name="Bluhm B.H."/>
            <person name="Cannon C."/>
            <person name="Castanera R."/>
            <person name="Culley D.E."/>
            <person name="Daum C."/>
            <person name="Ezra D."/>
            <person name="Gonzalez J.B."/>
            <person name="Henrissat B."/>
            <person name="Kuo A."/>
            <person name="Liang C."/>
            <person name="Lipzen A."/>
            <person name="Lutzoni F."/>
            <person name="Magnuson J."/>
            <person name="Mondo S."/>
            <person name="Nolan M."/>
            <person name="Ohm R."/>
            <person name="Pangilinan J."/>
            <person name="Park H.-J."/>
            <person name="Ramirez L."/>
            <person name="Alfaro M."/>
            <person name="Sun H."/>
            <person name="Tritt A."/>
            <person name="Yoshinaga Y."/>
            <person name="Zwiers L.-H."/>
            <person name="Turgeon B.G."/>
            <person name="Goodwin S.B."/>
            <person name="Spatafora J.W."/>
            <person name="Crous P.W."/>
            <person name="Grigoriev I.V."/>
        </authorList>
    </citation>
    <scope>NUCLEOTIDE SEQUENCE</scope>
    <source>
        <strain evidence="9">CBS 342.82</strain>
    </source>
</reference>
<comment type="similarity">
    <text evidence="2">Belongs to the methyltransferase superfamily. Trimethylguanosine synthase family.</text>
</comment>
<dbReference type="GeneID" id="54360737"/>
<accession>A0A6J3MBY4</accession>
<name>A0A6J3MBY4_9PEZI</name>
<evidence type="ECO:0000313" key="9">
    <source>
        <dbReference type="RefSeq" id="XP_033462150.1"/>
    </source>
</evidence>